<reference evidence="3 4" key="1">
    <citation type="submission" date="2020-01" db="EMBL/GenBank/DDBJ databases">
        <title>Draft genome sequence of Aspergillus udagawae IFM 46972.</title>
        <authorList>
            <person name="Takahashi H."/>
            <person name="Yaguchi T."/>
        </authorList>
    </citation>
    <scope>NUCLEOTIDE SEQUENCE [LARGE SCALE GENOMIC DNA]</scope>
    <source>
        <strain evidence="3 4">IFM 46972</strain>
    </source>
</reference>
<evidence type="ECO:0000259" key="1">
    <source>
        <dbReference type="Pfam" id="PF14231"/>
    </source>
</evidence>
<evidence type="ECO:0000259" key="2">
    <source>
        <dbReference type="Pfam" id="PF14232"/>
    </source>
</evidence>
<organism evidence="3 4">
    <name type="scientific">Aspergillus udagawae</name>
    <dbReference type="NCBI Taxonomy" id="91492"/>
    <lineage>
        <taxon>Eukaryota</taxon>
        <taxon>Fungi</taxon>
        <taxon>Dikarya</taxon>
        <taxon>Ascomycota</taxon>
        <taxon>Pezizomycotina</taxon>
        <taxon>Eurotiomycetes</taxon>
        <taxon>Eurotiomycetidae</taxon>
        <taxon>Eurotiales</taxon>
        <taxon>Aspergillaceae</taxon>
        <taxon>Aspergillus</taxon>
        <taxon>Aspergillus subgen. Fumigati</taxon>
    </lineage>
</organism>
<proteinExistence type="predicted"/>
<dbReference type="AlphaFoldDB" id="A0A8H3P984"/>
<feature type="domain" description="GXWXG" evidence="1">
    <location>
        <begin position="26"/>
        <end position="80"/>
    </location>
</feature>
<feature type="domain" description="DUF4334" evidence="2">
    <location>
        <begin position="117"/>
        <end position="171"/>
    </location>
</feature>
<evidence type="ECO:0000313" key="4">
    <source>
        <dbReference type="Proteomes" id="UP000465221"/>
    </source>
</evidence>
<dbReference type="Gene3D" id="2.40.128.580">
    <property type="entry name" value="GXWXG domain"/>
    <property type="match status" value="1"/>
</dbReference>
<sequence>MSFPRDKYLVLAKETGRVDKATLDHIFDQLPPIQSDQLLGEWNGGFFDTGHPVVDILRKINWTGKSFRSRNDVDPVIVLKDGKRVSWGEWGMASVSVPRSVLRWTIVYYRLTEMHWQVHDMVFRGVLSTTMIYDDRPVLDHFRYVDNDFVAGIMEGKALGKDGEFHFYLERCY</sequence>
<name>A0A8H3P984_9EURO</name>
<dbReference type="Pfam" id="PF14231">
    <property type="entry name" value="GXWXG"/>
    <property type="match status" value="1"/>
</dbReference>
<protein>
    <submittedName>
        <fullName evidence="3">Polyamine transporter 4</fullName>
    </submittedName>
</protein>
<evidence type="ECO:0000313" key="3">
    <source>
        <dbReference type="EMBL" id="GFF48186.1"/>
    </source>
</evidence>
<dbReference type="InterPro" id="IPR025568">
    <property type="entry name" value="DUF4334"/>
</dbReference>
<gene>
    <name evidence="3" type="ORF">IFM46972_08488</name>
</gene>
<dbReference type="Pfam" id="PF14232">
    <property type="entry name" value="DUF4334"/>
    <property type="match status" value="1"/>
</dbReference>
<dbReference type="EMBL" id="BLKC01000072">
    <property type="protein sequence ID" value="GFF48186.1"/>
    <property type="molecule type" value="Genomic_DNA"/>
</dbReference>
<dbReference type="InterPro" id="IPR025951">
    <property type="entry name" value="GXWXG_dom"/>
</dbReference>
<comment type="caution">
    <text evidence="3">The sequence shown here is derived from an EMBL/GenBank/DDBJ whole genome shotgun (WGS) entry which is preliminary data.</text>
</comment>
<accession>A0A8H3P984</accession>
<dbReference type="Proteomes" id="UP000465221">
    <property type="component" value="Unassembled WGS sequence"/>
</dbReference>